<name>A0ABP1RPR2_9HEXA</name>
<evidence type="ECO:0000313" key="2">
    <source>
        <dbReference type="EMBL" id="CAL8132330.1"/>
    </source>
</evidence>
<reference evidence="2 3" key="1">
    <citation type="submission" date="2024-08" db="EMBL/GenBank/DDBJ databases">
        <authorList>
            <person name="Cucini C."/>
            <person name="Frati F."/>
        </authorList>
    </citation>
    <scope>NUCLEOTIDE SEQUENCE [LARGE SCALE GENOMIC DNA]</scope>
</reference>
<proteinExistence type="predicted"/>
<feature type="compositionally biased region" description="Polar residues" evidence="1">
    <location>
        <begin position="86"/>
        <end position="113"/>
    </location>
</feature>
<gene>
    <name evidence="2" type="ORF">ODALV1_LOCUS24582</name>
</gene>
<keyword evidence="3" id="KW-1185">Reference proteome</keyword>
<sequence length="113" mass="11972">MNTTKATQAGAVRKGDARAIVTKEKKPSVLHTSAVMVVEDVTKLKLKRISKTIKLEQKVVAPTSPAVKPGPVQMKAATKSDAHRVTLSNNQKAPAKANTTSQTIATATGKNKK</sequence>
<comment type="caution">
    <text evidence="2">The sequence shown here is derived from an EMBL/GenBank/DDBJ whole genome shotgun (WGS) entry which is preliminary data.</text>
</comment>
<evidence type="ECO:0000256" key="1">
    <source>
        <dbReference type="SAM" id="MobiDB-lite"/>
    </source>
</evidence>
<accession>A0ABP1RPR2</accession>
<dbReference type="Proteomes" id="UP001642540">
    <property type="component" value="Unassembled WGS sequence"/>
</dbReference>
<evidence type="ECO:0000313" key="3">
    <source>
        <dbReference type="Proteomes" id="UP001642540"/>
    </source>
</evidence>
<organism evidence="2 3">
    <name type="scientific">Orchesella dallaii</name>
    <dbReference type="NCBI Taxonomy" id="48710"/>
    <lineage>
        <taxon>Eukaryota</taxon>
        <taxon>Metazoa</taxon>
        <taxon>Ecdysozoa</taxon>
        <taxon>Arthropoda</taxon>
        <taxon>Hexapoda</taxon>
        <taxon>Collembola</taxon>
        <taxon>Entomobryomorpha</taxon>
        <taxon>Entomobryoidea</taxon>
        <taxon>Orchesellidae</taxon>
        <taxon>Orchesellinae</taxon>
        <taxon>Orchesella</taxon>
    </lineage>
</organism>
<feature type="region of interest" description="Disordered" evidence="1">
    <location>
        <begin position="79"/>
        <end position="113"/>
    </location>
</feature>
<dbReference type="EMBL" id="CAXLJM020000092">
    <property type="protein sequence ID" value="CAL8132330.1"/>
    <property type="molecule type" value="Genomic_DNA"/>
</dbReference>
<protein>
    <submittedName>
        <fullName evidence="2">Uncharacterized protein</fullName>
    </submittedName>
</protein>